<evidence type="ECO:0000313" key="2">
    <source>
        <dbReference type="Proteomes" id="UP000031036"/>
    </source>
</evidence>
<gene>
    <name evidence="1" type="ORF">Tcan_01157</name>
</gene>
<feature type="non-terminal residue" evidence="1">
    <location>
        <position position="105"/>
    </location>
</feature>
<sequence>MHFSIESLIKHKPLHITTFKCKDAFKVLKSFNEHFCIRVDIQSIIGTKNKRERLLRGITSITEASFKYSIKVKEEKFQKESTFVAKKSRGNISPLTTESMNIDCP</sequence>
<dbReference type="EMBL" id="JPKZ01001446">
    <property type="protein sequence ID" value="KHN81871.1"/>
    <property type="molecule type" value="Genomic_DNA"/>
</dbReference>
<comment type="caution">
    <text evidence="1">The sequence shown here is derived from an EMBL/GenBank/DDBJ whole genome shotgun (WGS) entry which is preliminary data.</text>
</comment>
<name>A0A0B2VEB0_TOXCA</name>
<reference evidence="1 2" key="1">
    <citation type="submission" date="2014-11" db="EMBL/GenBank/DDBJ databases">
        <title>Genetic blueprint of the zoonotic pathogen Toxocara canis.</title>
        <authorList>
            <person name="Zhu X.-Q."/>
            <person name="Korhonen P.K."/>
            <person name="Cai H."/>
            <person name="Young N.D."/>
            <person name="Nejsum P."/>
            <person name="von Samson-Himmelstjerna G."/>
            <person name="Boag P.R."/>
            <person name="Tan P."/>
            <person name="Li Q."/>
            <person name="Min J."/>
            <person name="Yang Y."/>
            <person name="Wang X."/>
            <person name="Fang X."/>
            <person name="Hall R.S."/>
            <person name="Hofmann A."/>
            <person name="Sternberg P.W."/>
            <person name="Jex A.R."/>
            <person name="Gasser R.B."/>
        </authorList>
    </citation>
    <scope>NUCLEOTIDE SEQUENCE [LARGE SCALE GENOMIC DNA]</scope>
    <source>
        <strain evidence="1">PN_DK_2014</strain>
    </source>
</reference>
<organism evidence="1 2">
    <name type="scientific">Toxocara canis</name>
    <name type="common">Canine roundworm</name>
    <dbReference type="NCBI Taxonomy" id="6265"/>
    <lineage>
        <taxon>Eukaryota</taxon>
        <taxon>Metazoa</taxon>
        <taxon>Ecdysozoa</taxon>
        <taxon>Nematoda</taxon>
        <taxon>Chromadorea</taxon>
        <taxon>Rhabditida</taxon>
        <taxon>Spirurina</taxon>
        <taxon>Ascaridomorpha</taxon>
        <taxon>Ascaridoidea</taxon>
        <taxon>Toxocaridae</taxon>
        <taxon>Toxocara</taxon>
    </lineage>
</organism>
<keyword evidence="2" id="KW-1185">Reference proteome</keyword>
<dbReference type="AlphaFoldDB" id="A0A0B2VEB0"/>
<proteinExistence type="predicted"/>
<evidence type="ECO:0000313" key="1">
    <source>
        <dbReference type="EMBL" id="KHN81871.1"/>
    </source>
</evidence>
<accession>A0A0B2VEB0</accession>
<protein>
    <submittedName>
        <fullName evidence="1">Uncharacterized protein</fullName>
    </submittedName>
</protein>
<dbReference type="Proteomes" id="UP000031036">
    <property type="component" value="Unassembled WGS sequence"/>
</dbReference>